<gene>
    <name evidence="1" type="ORF">ENO26_08925</name>
</gene>
<proteinExistence type="predicted"/>
<protein>
    <submittedName>
        <fullName evidence="1">Uncharacterized protein</fullName>
    </submittedName>
</protein>
<dbReference type="EMBL" id="DSEU01000060">
    <property type="protein sequence ID" value="HEM67663.1"/>
    <property type="molecule type" value="Genomic_DNA"/>
</dbReference>
<dbReference type="AlphaFoldDB" id="A0A7J2U5X1"/>
<reference evidence="1" key="1">
    <citation type="journal article" date="2020" name="mSystems">
        <title>Genome- and Community-Level Interaction Insights into Carbon Utilization and Element Cycling Functions of Hydrothermarchaeota in Hydrothermal Sediment.</title>
        <authorList>
            <person name="Zhou Z."/>
            <person name="Liu Y."/>
            <person name="Xu W."/>
            <person name="Pan J."/>
            <person name="Luo Z.H."/>
            <person name="Li M."/>
        </authorList>
    </citation>
    <scope>NUCLEOTIDE SEQUENCE [LARGE SCALE GENOMIC DNA]</scope>
    <source>
        <strain evidence="1">SpSt-125</strain>
    </source>
</reference>
<name>A0A7J2U5X1_9CREN</name>
<comment type="caution">
    <text evidence="1">The sequence shown here is derived from an EMBL/GenBank/DDBJ whole genome shotgun (WGS) entry which is preliminary data.</text>
</comment>
<accession>A0A7J2U5X1</accession>
<organism evidence="1">
    <name type="scientific">Ignisphaera aggregans</name>
    <dbReference type="NCBI Taxonomy" id="334771"/>
    <lineage>
        <taxon>Archaea</taxon>
        <taxon>Thermoproteota</taxon>
        <taxon>Thermoprotei</taxon>
        <taxon>Desulfurococcales</taxon>
        <taxon>Desulfurococcaceae</taxon>
        <taxon>Ignisphaera</taxon>
    </lineage>
</organism>
<evidence type="ECO:0000313" key="1">
    <source>
        <dbReference type="EMBL" id="HEM67663.1"/>
    </source>
</evidence>
<sequence length="64" mass="7179">MPLEEIAEKVIKELNEYTLGDEDLGKVLEPLIKKCAKMSKNADEFRQCIAESIATLKNVASKIK</sequence>